<dbReference type="OMA" id="INDGIHA"/>
<sequence length="258" mass="28446">MAVAQVNGNIEGSAAPQSAFLQHLLNYPLISDSVNTVSSTVHSNSYAQRSLKLGDSAYKTFAAPFLPYFSKPYQYVSPYVQRADSLGDKTLARIDETFPIVKKPTAELYSDAKALVFLPYNKGLEGRDHVFEVYNAEAKKQAEKGYLGQGKAAVATLFQVSNETLAFASSYVAVKKAEVTQEVKEKINHACRLLIGTRLSVVATLFCSCRLSATNSGLWLARSGKHDFLARKQAHNAFGLFVLTVFKLHEMAMTWMTQ</sequence>
<dbReference type="EMBL" id="CP023322">
    <property type="protein sequence ID" value="ATY59772.1"/>
    <property type="molecule type" value="Genomic_DNA"/>
</dbReference>
<dbReference type="OrthoDB" id="376826at2759"/>
<dbReference type="VEuPathDB" id="FungiDB:CCM_06103"/>
<evidence type="ECO:0000313" key="2">
    <source>
        <dbReference type="Proteomes" id="UP000323067"/>
    </source>
</evidence>
<gene>
    <name evidence="1" type="ORF">A9K55_003465</name>
</gene>
<reference evidence="1 2" key="1">
    <citation type="journal article" date="2017" name="BMC Genomics">
        <title>Chromosome level assembly and secondary metabolite potential of the parasitic fungus Cordyceps militaris.</title>
        <authorList>
            <person name="Kramer G.J."/>
            <person name="Nodwell J.R."/>
        </authorList>
    </citation>
    <scope>NUCLEOTIDE SEQUENCE [LARGE SCALE GENOMIC DNA]</scope>
    <source>
        <strain evidence="1 2">ATCC 34164</strain>
    </source>
</reference>
<name>A0A2H4S9K7_CORMI</name>
<evidence type="ECO:0000313" key="1">
    <source>
        <dbReference type="EMBL" id="ATY59772.1"/>
    </source>
</evidence>
<protein>
    <submittedName>
        <fullName evidence="1">Perilipin MPL1</fullName>
    </submittedName>
</protein>
<accession>A0A2H4S9K7</accession>
<dbReference type="Pfam" id="PF17316">
    <property type="entry name" value="Perilipin_2"/>
    <property type="match status" value="1"/>
</dbReference>
<dbReference type="Proteomes" id="UP000323067">
    <property type="component" value="Chromosome iv"/>
</dbReference>
<proteinExistence type="predicted"/>
<dbReference type="VEuPathDB" id="FungiDB:A9K55_003465"/>
<dbReference type="AlphaFoldDB" id="A0A2H4S9K7"/>
<organism evidence="1 2">
    <name type="scientific">Cordyceps militaris</name>
    <name type="common">Caterpillar fungus</name>
    <name type="synonym">Clavaria militaris</name>
    <dbReference type="NCBI Taxonomy" id="73501"/>
    <lineage>
        <taxon>Eukaryota</taxon>
        <taxon>Fungi</taxon>
        <taxon>Dikarya</taxon>
        <taxon>Ascomycota</taxon>
        <taxon>Pezizomycotina</taxon>
        <taxon>Sordariomycetes</taxon>
        <taxon>Hypocreomycetidae</taxon>
        <taxon>Hypocreales</taxon>
        <taxon>Cordycipitaceae</taxon>
        <taxon>Cordyceps</taxon>
    </lineage>
</organism>